<keyword evidence="4" id="KW-1185">Reference proteome</keyword>
<dbReference type="EMBL" id="FMAR01000012">
    <property type="protein sequence ID" value="SCC51994.1"/>
    <property type="molecule type" value="Genomic_DNA"/>
</dbReference>
<dbReference type="Gene3D" id="3.30.360.10">
    <property type="entry name" value="Dihydrodipicolinate Reductase, domain 2"/>
    <property type="match status" value="1"/>
</dbReference>
<dbReference type="SUPFAM" id="SSF51735">
    <property type="entry name" value="NAD(P)-binding Rossmann-fold domains"/>
    <property type="match status" value="1"/>
</dbReference>
<dbReference type="InterPro" id="IPR055170">
    <property type="entry name" value="GFO_IDH_MocA-like_dom"/>
</dbReference>
<reference evidence="3 4" key="1">
    <citation type="submission" date="2016-08" db="EMBL/GenBank/DDBJ databases">
        <authorList>
            <person name="Seilhamer J.J."/>
        </authorList>
    </citation>
    <scope>NUCLEOTIDE SEQUENCE [LARGE SCALE GENOMIC DNA]</scope>
    <source>
        <strain evidence="3 4">A37T2</strain>
    </source>
</reference>
<dbReference type="AlphaFoldDB" id="A0A1C4F831"/>
<dbReference type="InterPro" id="IPR051450">
    <property type="entry name" value="Gfo/Idh/MocA_Oxidoreductases"/>
</dbReference>
<evidence type="ECO:0000313" key="4">
    <source>
        <dbReference type="Proteomes" id="UP000242818"/>
    </source>
</evidence>
<dbReference type="InterPro" id="IPR036291">
    <property type="entry name" value="NAD(P)-bd_dom_sf"/>
</dbReference>
<name>A0A1C4F831_9BACT</name>
<gene>
    <name evidence="3" type="ORF">GA0116948_11287</name>
</gene>
<feature type="domain" description="Gfo/Idh/MocA-like oxidoreductase N-terminal" evidence="1">
    <location>
        <begin position="1"/>
        <end position="108"/>
    </location>
</feature>
<dbReference type="PANTHER" id="PTHR43377:SF1">
    <property type="entry name" value="BILIVERDIN REDUCTASE A"/>
    <property type="match status" value="1"/>
</dbReference>
<evidence type="ECO:0000313" key="3">
    <source>
        <dbReference type="EMBL" id="SCC51994.1"/>
    </source>
</evidence>
<dbReference type="InterPro" id="IPR000683">
    <property type="entry name" value="Gfo/Idh/MocA-like_OxRdtase_N"/>
</dbReference>
<dbReference type="SUPFAM" id="SSF55347">
    <property type="entry name" value="Glyceraldehyde-3-phosphate dehydrogenase-like, C-terminal domain"/>
    <property type="match status" value="1"/>
</dbReference>
<dbReference type="GO" id="GO:0000166">
    <property type="term" value="F:nucleotide binding"/>
    <property type="evidence" value="ECO:0007669"/>
    <property type="project" value="InterPro"/>
</dbReference>
<dbReference type="STRING" id="1335309.GA0116948_11287"/>
<dbReference type="RefSeq" id="WP_089713947.1">
    <property type="nucleotide sequence ID" value="NZ_FMAR01000012.1"/>
</dbReference>
<protein>
    <submittedName>
        <fullName evidence="3">Predicted dehydrogenase</fullName>
    </submittedName>
</protein>
<proteinExistence type="predicted"/>
<dbReference type="Pfam" id="PF01408">
    <property type="entry name" value="GFO_IDH_MocA"/>
    <property type="match status" value="1"/>
</dbReference>
<dbReference type="Proteomes" id="UP000242818">
    <property type="component" value="Unassembled WGS sequence"/>
</dbReference>
<sequence length="306" mass="34707">MNVLIFGLGSIGQKHIRVLLEIGGGGTNIYALRSGLSDKIVPGVTNITSMEEAGVMFDFIIVANPTSTHYYTLEKLLGYQIPVFIEKPLFHALQPGHTLVEEFVKRGIKTYIACNLRFHPCIIFLKNMLASGDHRINEVNVYAGSYLPEWRPGVNFREVYSANAEMGGGVHLDLIHELDYIVWLLGKPLSAKATFTRKSSLNLNAVDYANYLLEYEGYTVNVVLNYYRRKAKRTFEIVFEDKTIIADIQGQKVWDDDNLVFSANVDALYTYREQMKYFLSCLKDDSSLMNDIQSAFDVLKICLNNE</sequence>
<feature type="domain" description="GFO/IDH/MocA-like oxidoreductase" evidence="2">
    <location>
        <begin position="136"/>
        <end position="244"/>
    </location>
</feature>
<evidence type="ECO:0000259" key="2">
    <source>
        <dbReference type="Pfam" id="PF22725"/>
    </source>
</evidence>
<dbReference type="Pfam" id="PF22725">
    <property type="entry name" value="GFO_IDH_MocA_C3"/>
    <property type="match status" value="1"/>
</dbReference>
<organism evidence="3 4">
    <name type="scientific">Chitinophaga costaii</name>
    <dbReference type="NCBI Taxonomy" id="1335309"/>
    <lineage>
        <taxon>Bacteria</taxon>
        <taxon>Pseudomonadati</taxon>
        <taxon>Bacteroidota</taxon>
        <taxon>Chitinophagia</taxon>
        <taxon>Chitinophagales</taxon>
        <taxon>Chitinophagaceae</taxon>
        <taxon>Chitinophaga</taxon>
    </lineage>
</organism>
<evidence type="ECO:0000259" key="1">
    <source>
        <dbReference type="Pfam" id="PF01408"/>
    </source>
</evidence>
<dbReference type="PANTHER" id="PTHR43377">
    <property type="entry name" value="BILIVERDIN REDUCTASE A"/>
    <property type="match status" value="1"/>
</dbReference>
<dbReference type="Gene3D" id="3.40.50.720">
    <property type="entry name" value="NAD(P)-binding Rossmann-like Domain"/>
    <property type="match status" value="1"/>
</dbReference>
<accession>A0A1C4F831</accession>
<dbReference type="OrthoDB" id="9815825at2"/>